<dbReference type="EMBL" id="CP015267">
    <property type="protein sequence ID" value="ASL17357.1"/>
    <property type="molecule type" value="Genomic_DNA"/>
</dbReference>
<dbReference type="GeneID" id="45456651"/>
<dbReference type="KEGG" id="mchi:AN480_23040"/>
<evidence type="ECO:0000313" key="3">
    <source>
        <dbReference type="Proteomes" id="UP000198286"/>
    </source>
</evidence>
<accession>A0A220YI92</accession>
<dbReference type="Proteomes" id="UP000198286">
    <property type="component" value="Chromosome"/>
</dbReference>
<reference evidence="2" key="4">
    <citation type="submission" date="2023-06" db="EMBL/GenBank/DDBJ databases">
        <authorList>
            <person name="Spilker T."/>
        </authorList>
    </citation>
    <scope>NUCLEOTIDE SEQUENCE</scope>
    <source>
        <strain evidence="2">FLAC1071</strain>
    </source>
</reference>
<dbReference type="Proteomes" id="UP001529272">
    <property type="component" value="Unassembled WGS sequence"/>
</dbReference>
<reference evidence="2 4" key="3">
    <citation type="submission" date="2023-06" db="EMBL/GenBank/DDBJ databases">
        <title>Itaconate inhibition of nontuberculous mycobacteria.</title>
        <authorList>
            <person name="Breen P."/>
            <person name="Zimbric M."/>
            <person name="Caverly L."/>
        </authorList>
    </citation>
    <scope>NUCLEOTIDE SEQUENCE [LARGE SCALE GENOMIC DNA]</scope>
    <source>
        <strain evidence="2 4">FLAC1071</strain>
    </source>
</reference>
<sequence>MRKKVEIEVDLDLVDEAIQRFRVADAREAVNLALRTLLREGASDEEEDEYDEFSDLNAWRPRRSRETG</sequence>
<evidence type="ECO:0000313" key="4">
    <source>
        <dbReference type="Proteomes" id="UP001529272"/>
    </source>
</evidence>
<dbReference type="AlphaFoldDB" id="A0A220YI92"/>
<evidence type="ECO:0000313" key="2">
    <source>
        <dbReference type="EMBL" id="MDM3926962.1"/>
    </source>
</evidence>
<keyword evidence="4" id="KW-1185">Reference proteome</keyword>
<gene>
    <name evidence="1" type="ORF">MYCOZU2_04998</name>
    <name evidence="2" type="ORF">QRB35_13110</name>
</gene>
<dbReference type="STRING" id="222805.AN480_23040"/>
<reference evidence="1 3" key="1">
    <citation type="journal article" date="2017" name="Lancet Infect. Dis.">
        <title>Global outbreak of severe Mycobacterium chimaera disease after cardiac surgery: a molecular epidemiological study.</title>
        <authorList>
            <person name="van Ingen J."/>
            <person name="Kohl T."/>
            <person name="Kranzer K."/>
            <person name="Hasse B."/>
            <person name="Keller P."/>
            <person name="Szafranska A."/>
            <person name="Hillemann D."/>
            <person name="Chand M."/>
            <person name="Schreiber P."/>
            <person name="Sommerstein R."/>
            <person name="Berger C."/>
            <person name="Genoni M."/>
            <person name="Ruegg C."/>
            <person name="Troillet N."/>
            <person name="Widmer A.F."/>
            <person name="Becker S.L."/>
            <person name="Herrmann M."/>
            <person name="Eckmanns T."/>
            <person name="Haller S."/>
            <person name="Hoeller C."/>
            <person name="Debast S.B."/>
            <person name="Wolfhagen M.J."/>
            <person name="Hopman J."/>
            <person name="Kluytmans J."/>
            <person name="Langelaar M."/>
            <person name="Notermans D.W."/>
            <person name="ten Oever J."/>
            <person name="van den Barselaar P."/>
            <person name="Vonk A.B.A."/>
            <person name="Vos M.C."/>
            <person name="Ahmed N."/>
            <person name="Brown T."/>
            <person name="Crook D."/>
            <person name="Lamagni T."/>
            <person name="Phin N."/>
            <person name="Smith E.G."/>
            <person name="Zambon M."/>
            <person name="Serr A."/>
            <person name="Goetting T."/>
            <person name="Ebner W."/>
            <person name="Thuermer A."/>
            <person name="Utpatel C."/>
            <person name="Sproer C."/>
            <person name="Bunk B."/>
            <person name="Nubel U."/>
            <person name="Bloemberg G."/>
            <person name="Bottger E."/>
            <person name="Niemann S."/>
            <person name="Wagner D."/>
            <person name="Sax H."/>
        </authorList>
    </citation>
    <scope>NUCLEOTIDE SEQUENCE [LARGE SCALE GENOMIC DNA]</scope>
    <source>
        <strain evidence="1 3">ZUERICH-2</strain>
    </source>
</reference>
<name>A0A220YI92_MYCIT</name>
<dbReference type="EMBL" id="JASZZX010000009">
    <property type="protein sequence ID" value="MDM3926962.1"/>
    <property type="molecule type" value="Genomic_DNA"/>
</dbReference>
<dbReference type="Pfam" id="PF09957">
    <property type="entry name" value="VapB_antitoxin"/>
    <property type="match status" value="1"/>
</dbReference>
<organism evidence="1 3">
    <name type="scientific">Mycobacterium intracellulare subsp. chimaera</name>
    <dbReference type="NCBI Taxonomy" id="222805"/>
    <lineage>
        <taxon>Bacteria</taxon>
        <taxon>Bacillati</taxon>
        <taxon>Actinomycetota</taxon>
        <taxon>Actinomycetes</taxon>
        <taxon>Mycobacteriales</taxon>
        <taxon>Mycobacteriaceae</taxon>
        <taxon>Mycobacterium</taxon>
        <taxon>Mycobacterium avium complex (MAC)</taxon>
    </lineage>
</organism>
<dbReference type="RefSeq" id="WP_009957392.1">
    <property type="nucleotide sequence ID" value="NZ_CP012885.2"/>
</dbReference>
<proteinExistence type="predicted"/>
<dbReference type="InterPro" id="IPR019239">
    <property type="entry name" value="VapB_antitoxin"/>
</dbReference>
<evidence type="ECO:0000313" key="1">
    <source>
        <dbReference type="EMBL" id="ASL17357.1"/>
    </source>
</evidence>
<reference evidence="4" key="2">
    <citation type="submission" date="2023-06" db="EMBL/GenBank/DDBJ databases">
        <title>Itaconate inhibition of nontuberculous mycobacteria.</title>
        <authorList>
            <person name="Spilker T."/>
        </authorList>
    </citation>
    <scope>NUCLEOTIDE SEQUENCE [LARGE SCALE GENOMIC DNA]</scope>
    <source>
        <strain evidence="4">FLAC1071</strain>
    </source>
</reference>
<protein>
    <submittedName>
        <fullName evidence="2">Type II toxin-antitoxin system VapB family antitoxin</fullName>
    </submittedName>
</protein>